<dbReference type="VEuPathDB" id="CryptoDB:CMU_022720"/>
<protein>
    <recommendedName>
        <fullName evidence="6">TAF6 C-terminal HEAT repeat domain-containing protein</fullName>
    </recommendedName>
</protein>
<dbReference type="GO" id="GO:0051123">
    <property type="term" value="P:RNA polymerase II preinitiation complex assembly"/>
    <property type="evidence" value="ECO:0007669"/>
    <property type="project" value="TreeGrafter"/>
</dbReference>
<dbReference type="Gene3D" id="1.25.40.770">
    <property type="entry name" value="TAF6, C-terminal HEAT repeat domain"/>
    <property type="match status" value="1"/>
</dbReference>
<dbReference type="Proteomes" id="UP000001460">
    <property type="component" value="Unassembled WGS sequence"/>
</dbReference>
<evidence type="ECO:0000313" key="8">
    <source>
        <dbReference type="Proteomes" id="UP000001460"/>
    </source>
</evidence>
<keyword evidence="4" id="KW-0804">Transcription</keyword>
<evidence type="ECO:0000256" key="5">
    <source>
        <dbReference type="ARBA" id="ARBA00023242"/>
    </source>
</evidence>
<name>B6ABR4_CRYMR</name>
<organism evidence="7 8">
    <name type="scientific">Cryptosporidium muris (strain RN66)</name>
    <dbReference type="NCBI Taxonomy" id="441375"/>
    <lineage>
        <taxon>Eukaryota</taxon>
        <taxon>Sar</taxon>
        <taxon>Alveolata</taxon>
        <taxon>Apicomplexa</taxon>
        <taxon>Conoidasida</taxon>
        <taxon>Coccidia</taxon>
        <taxon>Eucoccidiorida</taxon>
        <taxon>Eimeriorina</taxon>
        <taxon>Cryptosporidiidae</taxon>
        <taxon>Cryptosporidium</taxon>
    </lineage>
</organism>
<feature type="domain" description="TAF6 C-terminal HEAT repeat" evidence="6">
    <location>
        <begin position="415"/>
        <end position="620"/>
    </location>
</feature>
<keyword evidence="3" id="KW-0805">Transcription regulation</keyword>
<sequence>MTDNLNESNFREYLTYDLDEIIPIGSTDIDNKIRFKEITNKRSLEYSQGFKSLSAYDFVFPLSKQLCSDSITKKAADIIMEIVEFRLRQILQDSIKYSFKRGGSGPLKVYSNYTKKNLLYISLNDLKSAITCIAGLPNVISERYSAKQSKYCPYITCNSNPKYMITEVNKDAFRLFPGRVAEYFVYFRKSNVNLNLFMPISNINENKSSTNNELDFFHSIILQMDNEIPIEPILNIHWLAVDGKFVSEPNNDFKYISNYLNKNKLSKSNSIIAIESVFYQNILYDSNISENMKILINQGLEGSLPDEQKDYLIYLTKLFRRGFEGYWYNSWILNYKGPKCLSNKLCRLRDVYGLSEKDLDSISSILTIDKSSNFKMDDDHEYNEKQLEILLQKQLMKDNGNIQNLTGLELYLKIERSLNRLESSTMLEPLLSHLINFIYYNTYQLCNNFQNFGTLPPAGSIRLIIRIINSLISNQYCSNITLYIHLITESLLKIIIVCPIKYKEYYKNNSKLKDISRFENNLTNLSNIQISTFMLIDNILARQEAAQTLERIIILCKRILPIGANKLVNKLYKFYQEFLIKNVSCLSKVNIFEIAAIYGVIWGIKGLGEIAIFTLLLPRLPIFLSFYPDNYDMKVCYSLLHTSLISIISNMVNSISNIYNNIKDHFTNILLQHWVNIINKIFQISGDSVIPIFMAYYNNNQYDLQETVCFLNNCLFNNSFDNFITCPISKKIPKLQTATQLCSEYFKRDLLNEQQNTNSKFIKDNDIKHLTSSYLFLIL</sequence>
<dbReference type="OrthoDB" id="341636at2759"/>
<evidence type="ECO:0000259" key="6">
    <source>
        <dbReference type="Pfam" id="PF07571"/>
    </source>
</evidence>
<accession>B6ABR4</accession>
<dbReference type="PANTHER" id="PTHR10221">
    <property type="entry name" value="TRANSCRIPTION INITIATION FACTOR TFIID SUBUNIT 6"/>
    <property type="match status" value="1"/>
</dbReference>
<dbReference type="InterPro" id="IPR046344">
    <property type="entry name" value="TAF6_C_sf"/>
</dbReference>
<dbReference type="InterPro" id="IPR011442">
    <property type="entry name" value="TAF6_C"/>
</dbReference>
<dbReference type="GO" id="GO:0003713">
    <property type="term" value="F:transcription coactivator activity"/>
    <property type="evidence" value="ECO:0007669"/>
    <property type="project" value="TreeGrafter"/>
</dbReference>
<dbReference type="GO" id="GO:0046695">
    <property type="term" value="C:SLIK (SAGA-like) complex"/>
    <property type="evidence" value="ECO:0007669"/>
    <property type="project" value="InterPro"/>
</dbReference>
<dbReference type="AlphaFoldDB" id="B6ABR4"/>
<comment type="subcellular location">
    <subcellularLocation>
        <location evidence="1">Nucleus</location>
    </subcellularLocation>
</comment>
<evidence type="ECO:0000256" key="3">
    <source>
        <dbReference type="ARBA" id="ARBA00023015"/>
    </source>
</evidence>
<dbReference type="PANTHER" id="PTHR10221:SF9">
    <property type="entry name" value="TRANSCRIPTION INITIATION FACTOR TFIID SUBUNIT 6"/>
    <property type="match status" value="1"/>
</dbReference>
<dbReference type="EMBL" id="DS989727">
    <property type="protein sequence ID" value="EEA05267.1"/>
    <property type="molecule type" value="Genomic_DNA"/>
</dbReference>
<proteinExistence type="inferred from homology"/>
<dbReference type="InterPro" id="IPR037796">
    <property type="entry name" value="TAF6"/>
</dbReference>
<gene>
    <name evidence="7" type="ORF">CMU_022720</name>
</gene>
<comment type="similarity">
    <text evidence="2">Belongs to the TAF6 family.</text>
</comment>
<keyword evidence="5" id="KW-0539">Nucleus</keyword>
<dbReference type="OMA" id="IMEIVEF"/>
<dbReference type="GO" id="GO:0000124">
    <property type="term" value="C:SAGA complex"/>
    <property type="evidence" value="ECO:0007669"/>
    <property type="project" value="InterPro"/>
</dbReference>
<dbReference type="GO" id="GO:0016251">
    <property type="term" value="F:RNA polymerase II general transcription initiation factor activity"/>
    <property type="evidence" value="ECO:0007669"/>
    <property type="project" value="InterPro"/>
</dbReference>
<dbReference type="GO" id="GO:0005669">
    <property type="term" value="C:transcription factor TFIID complex"/>
    <property type="evidence" value="ECO:0007669"/>
    <property type="project" value="InterPro"/>
</dbReference>
<evidence type="ECO:0000256" key="4">
    <source>
        <dbReference type="ARBA" id="ARBA00023163"/>
    </source>
</evidence>
<keyword evidence="8" id="KW-1185">Reference proteome</keyword>
<dbReference type="Pfam" id="PF07571">
    <property type="entry name" value="TAF6_C"/>
    <property type="match status" value="1"/>
</dbReference>
<reference evidence="7" key="1">
    <citation type="submission" date="2008-06" db="EMBL/GenBank/DDBJ databases">
        <authorList>
            <person name="Lorenzi H."/>
            <person name="Inman J."/>
            <person name="Miller J."/>
            <person name="Schobel S."/>
            <person name="Amedeo P."/>
            <person name="Caler E.V."/>
            <person name="da Silva J."/>
        </authorList>
    </citation>
    <scope>NUCLEOTIDE SEQUENCE [LARGE SCALE GENOMIC DNA]</scope>
    <source>
        <strain evidence="7">RN66</strain>
    </source>
</reference>
<evidence type="ECO:0000313" key="7">
    <source>
        <dbReference type="EMBL" id="EEA05267.1"/>
    </source>
</evidence>
<evidence type="ECO:0000256" key="1">
    <source>
        <dbReference type="ARBA" id="ARBA00004123"/>
    </source>
</evidence>
<evidence type="ECO:0000256" key="2">
    <source>
        <dbReference type="ARBA" id="ARBA00007688"/>
    </source>
</evidence>
<dbReference type="GeneID" id="6995035"/>
<dbReference type="RefSeq" id="XP_002139616.1">
    <property type="nucleotide sequence ID" value="XM_002139580.1"/>
</dbReference>